<keyword evidence="1" id="KW-0732">Signal</keyword>
<reference evidence="2" key="2">
    <citation type="journal article" date="2015" name="Fish Shellfish Immunol.">
        <title>Early steps in the European eel (Anguilla anguilla)-Vibrio vulnificus interaction in the gills: Role of the RtxA13 toxin.</title>
        <authorList>
            <person name="Callol A."/>
            <person name="Pajuelo D."/>
            <person name="Ebbesson L."/>
            <person name="Teles M."/>
            <person name="MacKenzie S."/>
            <person name="Amaro C."/>
        </authorList>
    </citation>
    <scope>NUCLEOTIDE SEQUENCE</scope>
</reference>
<sequence length="40" mass="4543">MFILVPSFLVVYFKFLSPSFNAMVNAGNSQVWSCFFCTSL</sequence>
<reference evidence="2" key="1">
    <citation type="submission" date="2014-11" db="EMBL/GenBank/DDBJ databases">
        <authorList>
            <person name="Amaro Gonzalez C."/>
        </authorList>
    </citation>
    <scope>NUCLEOTIDE SEQUENCE</scope>
</reference>
<feature type="signal peptide" evidence="1">
    <location>
        <begin position="1"/>
        <end position="18"/>
    </location>
</feature>
<feature type="chain" id="PRO_5002431063" evidence="1">
    <location>
        <begin position="19"/>
        <end position="40"/>
    </location>
</feature>
<protein>
    <submittedName>
        <fullName evidence="2">Uncharacterized protein</fullName>
    </submittedName>
</protein>
<accession>A0A0E9QAV4</accession>
<evidence type="ECO:0000313" key="2">
    <source>
        <dbReference type="EMBL" id="JAH13223.1"/>
    </source>
</evidence>
<dbReference type="AlphaFoldDB" id="A0A0E9QAV4"/>
<organism evidence="2">
    <name type="scientific">Anguilla anguilla</name>
    <name type="common">European freshwater eel</name>
    <name type="synonym">Muraena anguilla</name>
    <dbReference type="NCBI Taxonomy" id="7936"/>
    <lineage>
        <taxon>Eukaryota</taxon>
        <taxon>Metazoa</taxon>
        <taxon>Chordata</taxon>
        <taxon>Craniata</taxon>
        <taxon>Vertebrata</taxon>
        <taxon>Euteleostomi</taxon>
        <taxon>Actinopterygii</taxon>
        <taxon>Neopterygii</taxon>
        <taxon>Teleostei</taxon>
        <taxon>Anguilliformes</taxon>
        <taxon>Anguillidae</taxon>
        <taxon>Anguilla</taxon>
    </lineage>
</organism>
<dbReference type="EMBL" id="GBXM01095354">
    <property type="protein sequence ID" value="JAH13223.1"/>
    <property type="molecule type" value="Transcribed_RNA"/>
</dbReference>
<evidence type="ECO:0000256" key="1">
    <source>
        <dbReference type="SAM" id="SignalP"/>
    </source>
</evidence>
<proteinExistence type="predicted"/>
<name>A0A0E9QAV4_ANGAN</name>